<keyword evidence="2" id="KW-1185">Reference proteome</keyword>
<name>A0ACA9P373_9GLOM</name>
<reference evidence="1" key="1">
    <citation type="submission" date="2021-06" db="EMBL/GenBank/DDBJ databases">
        <authorList>
            <person name="Kallberg Y."/>
            <person name="Tangrot J."/>
            <person name="Rosling A."/>
        </authorList>
    </citation>
    <scope>NUCLEOTIDE SEQUENCE</scope>
    <source>
        <strain evidence="1">MA461A</strain>
    </source>
</reference>
<dbReference type="Proteomes" id="UP000789920">
    <property type="component" value="Unassembled WGS sequence"/>
</dbReference>
<accession>A0ACA9P373</accession>
<gene>
    <name evidence="1" type="ORF">RPERSI_LOCUS9134</name>
</gene>
<protein>
    <submittedName>
        <fullName evidence="1">7673_t:CDS:1</fullName>
    </submittedName>
</protein>
<organism evidence="1 2">
    <name type="scientific">Racocetra persica</name>
    <dbReference type="NCBI Taxonomy" id="160502"/>
    <lineage>
        <taxon>Eukaryota</taxon>
        <taxon>Fungi</taxon>
        <taxon>Fungi incertae sedis</taxon>
        <taxon>Mucoromycota</taxon>
        <taxon>Glomeromycotina</taxon>
        <taxon>Glomeromycetes</taxon>
        <taxon>Diversisporales</taxon>
        <taxon>Gigasporaceae</taxon>
        <taxon>Racocetra</taxon>
    </lineage>
</organism>
<proteinExistence type="predicted"/>
<evidence type="ECO:0000313" key="2">
    <source>
        <dbReference type="Proteomes" id="UP000789920"/>
    </source>
</evidence>
<feature type="non-terminal residue" evidence="1">
    <location>
        <position position="446"/>
    </location>
</feature>
<comment type="caution">
    <text evidence="1">The sequence shown here is derived from an EMBL/GenBank/DDBJ whole genome shotgun (WGS) entry which is preliminary data.</text>
</comment>
<sequence>YCATGNSSPQDPTTAALSLTPLLKQLQSSTTAFMYLCVDEATTEKRTLANILYKGEDGEGFEGEYADEFCVYVLEVENGDLSAARKWLIDNAPKNDDIKNYQCIKDNCLKNDYIKSYSELNWLLDTPYEIRSYAIRQYKSSYKTCKERYGNKFRMKFRSKKDTLQTLLVSARDINRLNGVCSFLKNIVVSESLPAIEKTLAVTLDKLGRFHFHVSIPLEVRENQTPVSGRIVALDPGVMTCYDPAGRVIEWGRGDFNRIVRLCKRHDKLQSDLYIKTGKEYKITRYLLRRKMCRIRFKIRNLIDELHYKLVKWLCDRYQTILIPTFETSNMVKRTRRKIGSKTARNMLTWSHYRFRMFLKHKACEYFDRNIIECDEVYTSQTCGNCGWVNKNLRGRKRLICVSCEINTDRDFNGAQSDVCLSLFTNVGFNFKGPSDIEELTANEVE</sequence>
<evidence type="ECO:0000313" key="1">
    <source>
        <dbReference type="EMBL" id="CAG8681461.1"/>
    </source>
</evidence>
<dbReference type="EMBL" id="CAJVQC010016999">
    <property type="protein sequence ID" value="CAG8681461.1"/>
    <property type="molecule type" value="Genomic_DNA"/>
</dbReference>
<feature type="non-terminal residue" evidence="1">
    <location>
        <position position="1"/>
    </location>
</feature>